<comment type="caution">
    <text evidence="17">Lacks conserved residue(s) required for the propagation of feature annotation.</text>
</comment>
<dbReference type="PANTHER" id="PTHR46806">
    <property type="entry name" value="F5/8 TYPE C DOMAIN-CONTAINING PROTEIN"/>
    <property type="match status" value="1"/>
</dbReference>
<dbReference type="GO" id="GO:0001570">
    <property type="term" value="P:vasculogenesis"/>
    <property type="evidence" value="ECO:0007669"/>
    <property type="project" value="TreeGrafter"/>
</dbReference>
<dbReference type="GO" id="GO:0008201">
    <property type="term" value="F:heparin binding"/>
    <property type="evidence" value="ECO:0007669"/>
    <property type="project" value="UniProtKB-KW"/>
</dbReference>
<keyword evidence="9" id="KW-0221">Differentiation</keyword>
<dbReference type="Gene3D" id="2.60.120.260">
    <property type="entry name" value="Galactose-binding domain-like"/>
    <property type="match status" value="2"/>
</dbReference>
<dbReference type="PROSITE" id="PS01286">
    <property type="entry name" value="FA58C_2"/>
    <property type="match status" value="1"/>
</dbReference>
<evidence type="ECO:0000256" key="2">
    <source>
        <dbReference type="ARBA" id="ARBA00006078"/>
    </source>
</evidence>
<protein>
    <submittedName>
        <fullName evidence="23">Neuropilin 1b</fullName>
    </submittedName>
</protein>
<evidence type="ECO:0000256" key="4">
    <source>
        <dbReference type="ARBA" id="ARBA00022657"/>
    </source>
</evidence>
<evidence type="ECO:0000256" key="1">
    <source>
        <dbReference type="ARBA" id="ARBA00004479"/>
    </source>
</evidence>
<evidence type="ECO:0000259" key="22">
    <source>
        <dbReference type="PROSITE" id="PS50060"/>
    </source>
</evidence>
<evidence type="ECO:0000313" key="24">
    <source>
        <dbReference type="Proteomes" id="UP000694621"/>
    </source>
</evidence>
<keyword evidence="7" id="KW-0732">Signal</keyword>
<dbReference type="InterPro" id="IPR000998">
    <property type="entry name" value="MAM_dom"/>
</dbReference>
<feature type="domain" description="MAM" evidence="22">
    <location>
        <begin position="558"/>
        <end position="662"/>
    </location>
</feature>
<dbReference type="SMART" id="SM00231">
    <property type="entry name" value="FA58C"/>
    <property type="match status" value="1"/>
</dbReference>
<name>A0A8B9LFK9_ASTMX</name>
<feature type="domain" description="F5/8 type C" evidence="21">
    <location>
        <begin position="223"/>
        <end position="276"/>
    </location>
</feature>
<dbReference type="PROSITE" id="PS50060">
    <property type="entry name" value="MAM_2"/>
    <property type="match status" value="1"/>
</dbReference>
<evidence type="ECO:0000256" key="14">
    <source>
        <dbReference type="ARBA" id="ARBA00023157"/>
    </source>
</evidence>
<feature type="domain" description="F5/8 type C" evidence="21">
    <location>
        <begin position="313"/>
        <end position="465"/>
    </location>
</feature>
<keyword evidence="6 19" id="KW-0812">Transmembrane</keyword>
<dbReference type="PROSITE" id="PS01285">
    <property type="entry name" value="FA58C_1"/>
    <property type="match status" value="1"/>
</dbReference>
<evidence type="ECO:0000256" key="7">
    <source>
        <dbReference type="ARBA" id="ARBA00022729"/>
    </source>
</evidence>
<dbReference type="GO" id="GO:0030424">
    <property type="term" value="C:axon"/>
    <property type="evidence" value="ECO:0007669"/>
    <property type="project" value="TreeGrafter"/>
</dbReference>
<dbReference type="Pfam" id="PF00629">
    <property type="entry name" value="MAM"/>
    <property type="match status" value="1"/>
</dbReference>
<feature type="region of interest" description="Disordered" evidence="18">
    <location>
        <begin position="522"/>
        <end position="556"/>
    </location>
</feature>
<feature type="compositionally biased region" description="Basic and acidic residues" evidence="18">
    <location>
        <begin position="541"/>
        <end position="556"/>
    </location>
</feature>
<dbReference type="Pfam" id="PF00431">
    <property type="entry name" value="CUB"/>
    <property type="match status" value="2"/>
</dbReference>
<dbReference type="SMART" id="SM00042">
    <property type="entry name" value="CUB"/>
    <property type="match status" value="2"/>
</dbReference>
<dbReference type="GO" id="GO:0010595">
    <property type="term" value="P:positive regulation of endothelial cell migration"/>
    <property type="evidence" value="ECO:0007669"/>
    <property type="project" value="TreeGrafter"/>
</dbReference>
<dbReference type="GO" id="GO:0051491">
    <property type="term" value="P:positive regulation of filopodium assembly"/>
    <property type="evidence" value="ECO:0007669"/>
    <property type="project" value="TreeGrafter"/>
</dbReference>
<dbReference type="GO" id="GO:0038085">
    <property type="term" value="F:vascular endothelial growth factor binding"/>
    <property type="evidence" value="ECO:0007669"/>
    <property type="project" value="TreeGrafter"/>
</dbReference>
<evidence type="ECO:0000256" key="15">
    <source>
        <dbReference type="ARBA" id="ARBA00023180"/>
    </source>
</evidence>
<dbReference type="FunFam" id="2.60.120.290:FF:000003">
    <property type="entry name" value="Neuropilin"/>
    <property type="match status" value="1"/>
</dbReference>
<evidence type="ECO:0000256" key="13">
    <source>
        <dbReference type="ARBA" id="ARBA00023136"/>
    </source>
</evidence>
<dbReference type="InterPro" id="IPR008979">
    <property type="entry name" value="Galactose-bd-like_sf"/>
</dbReference>
<dbReference type="SMART" id="SM00137">
    <property type="entry name" value="MAM"/>
    <property type="match status" value="1"/>
</dbReference>
<dbReference type="FunFam" id="2.60.120.260:FF:000013">
    <property type="entry name" value="Neuropilin"/>
    <property type="match status" value="1"/>
</dbReference>
<evidence type="ECO:0000256" key="3">
    <source>
        <dbReference type="ARBA" id="ARBA00022473"/>
    </source>
</evidence>
<accession>A0A8B9LFK9</accession>
<dbReference type="InterPro" id="IPR013320">
    <property type="entry name" value="ConA-like_dom_sf"/>
</dbReference>
<dbReference type="GO" id="GO:0005021">
    <property type="term" value="F:vascular endothelial growth factor receptor activity"/>
    <property type="evidence" value="ECO:0007669"/>
    <property type="project" value="TreeGrafter"/>
</dbReference>
<keyword evidence="13 19" id="KW-0472">Membrane</keyword>
<evidence type="ECO:0000256" key="10">
    <source>
        <dbReference type="ARBA" id="ARBA00022902"/>
    </source>
</evidence>
<dbReference type="PROSITE" id="PS01180">
    <property type="entry name" value="CUB"/>
    <property type="match status" value="2"/>
</dbReference>
<dbReference type="Pfam" id="PF00754">
    <property type="entry name" value="F5_F8_type_C"/>
    <property type="match status" value="1"/>
</dbReference>
<keyword evidence="14 17" id="KW-1015">Disulfide bond</keyword>
<dbReference type="AlphaFoldDB" id="A0A8B9LFK9"/>
<dbReference type="GO" id="GO:0009611">
    <property type="term" value="P:response to wounding"/>
    <property type="evidence" value="ECO:0007669"/>
    <property type="project" value="TreeGrafter"/>
</dbReference>
<keyword evidence="10" id="KW-0524">Neurogenesis</keyword>
<dbReference type="GO" id="GO:0005925">
    <property type="term" value="C:focal adhesion"/>
    <property type="evidence" value="ECO:0007669"/>
    <property type="project" value="TreeGrafter"/>
</dbReference>
<evidence type="ECO:0000259" key="20">
    <source>
        <dbReference type="PROSITE" id="PS01180"/>
    </source>
</evidence>
<feature type="transmembrane region" description="Helical" evidence="19">
    <location>
        <begin position="690"/>
        <end position="715"/>
    </location>
</feature>
<dbReference type="Gene3D" id="2.60.120.200">
    <property type="match status" value="1"/>
</dbReference>
<evidence type="ECO:0000256" key="18">
    <source>
        <dbReference type="SAM" id="MobiDB-lite"/>
    </source>
</evidence>
<evidence type="ECO:0000256" key="12">
    <source>
        <dbReference type="ARBA" id="ARBA00022989"/>
    </source>
</evidence>
<dbReference type="SUPFAM" id="SSF49854">
    <property type="entry name" value="Spermadhesin, CUB domain"/>
    <property type="match status" value="2"/>
</dbReference>
<dbReference type="Gene3D" id="2.60.120.290">
    <property type="entry name" value="Spermadhesin, CUB domain"/>
    <property type="match status" value="2"/>
</dbReference>
<keyword evidence="11" id="KW-0654">Proteoglycan</keyword>
<reference evidence="23" key="1">
    <citation type="submission" date="2025-08" db="UniProtKB">
        <authorList>
            <consortium name="Ensembl"/>
        </authorList>
    </citation>
    <scope>IDENTIFICATION</scope>
</reference>
<keyword evidence="8" id="KW-0677">Repeat</keyword>
<keyword evidence="15" id="KW-0325">Glycoprotein</keyword>
<feature type="domain" description="CUB" evidence="20">
    <location>
        <begin position="92"/>
        <end position="210"/>
    </location>
</feature>
<keyword evidence="3" id="KW-0217">Developmental protein</keyword>
<comment type="similarity">
    <text evidence="2">Belongs to the neuropilin family.</text>
</comment>
<dbReference type="Proteomes" id="UP000694621">
    <property type="component" value="Unplaced"/>
</dbReference>
<evidence type="ECO:0000256" key="5">
    <source>
        <dbReference type="ARBA" id="ARBA00022674"/>
    </source>
</evidence>
<dbReference type="InterPro" id="IPR000859">
    <property type="entry name" value="CUB_dom"/>
</dbReference>
<dbReference type="GO" id="GO:0002040">
    <property type="term" value="P:sprouting angiogenesis"/>
    <property type="evidence" value="ECO:0007669"/>
    <property type="project" value="TreeGrafter"/>
</dbReference>
<feature type="domain" description="CUB" evidence="20">
    <location>
        <begin position="6"/>
        <end position="77"/>
    </location>
</feature>
<sequence length="754" mass="84365">IAASSCGGNITISSAGYVTSPGYPSSYPLSEQCVWLIRAPDPQQKILINFNPHFDLENRECNVNISKFCKKKNIGRIFLKYIRKHENISLECSRNLTAPSGVIRTPGFPDKYPNNLECTIIIFAPKMAEIVLEFESFDIEPDPSAPTGAVCRFDYLEIWDGYPTVGPHIGRYCGQHSPGRVISYTGILSLSIHTDNAISKEGFSANYSIRSSPELPQDQQNECMDPLGMESGEISDEAITASSQYNPSWSPLRSRLNYTKNGWTPSEDSPREWIQVHHNTHTHLFHISLKSITVSHEVFRCLPPTAPVDNSPCSSMLGMVSGHISDAQISVWPEVERGWLPEQARLLTGRSGWVSPISHSATLSPYLELDLGGMRWVTGVVLQGGKHREKSMFVRRFRLSYSTNGSDWSNVLEEYSGKPKLFLGNQNHDTPEVRSFDQLMTRFVRVYPERGGPDGMGLRLELLGCELELSNSYPVDQGYPNFFCWGPEGEIYLKSRATDSVIKQIMKYTTCEPGNFIYTALSSESLNPETEKDTESTGETKTQREVEEDKGKDVERDGERGWARLVSLPVTAPEEDLCVSFWYQFSGDQAGEEVEEAEEEVLLWMKSRQETGRWREGRVLFPRADSPYQVIIEGVIDGASSGHISVDNVRIVTTVGPEECKVECNDEDEEDTVWRFGRRGGSMLKTLDPILITIIVMSAVGVLLGAVCGVVLYCACSQNPDRNLSALENYNFELVDGIKLKKEKVNAQKSYSEA</sequence>
<dbReference type="GO" id="GO:0048010">
    <property type="term" value="P:vascular endothelial growth factor receptor signaling pathway"/>
    <property type="evidence" value="ECO:0007669"/>
    <property type="project" value="TreeGrafter"/>
</dbReference>
<dbReference type="SUPFAM" id="SSF49785">
    <property type="entry name" value="Galactose-binding domain-like"/>
    <property type="match status" value="2"/>
</dbReference>
<evidence type="ECO:0000256" key="11">
    <source>
        <dbReference type="ARBA" id="ARBA00022974"/>
    </source>
</evidence>
<evidence type="ECO:0000256" key="17">
    <source>
        <dbReference type="PROSITE-ProRule" id="PRU00059"/>
    </source>
</evidence>
<evidence type="ECO:0000256" key="16">
    <source>
        <dbReference type="ARBA" id="ARBA00023207"/>
    </source>
</evidence>
<evidence type="ECO:0000259" key="21">
    <source>
        <dbReference type="PROSITE" id="PS50022"/>
    </source>
</evidence>
<organism evidence="23 24">
    <name type="scientific">Astyanax mexicanus</name>
    <name type="common">Blind cave fish</name>
    <name type="synonym">Astyanax fasciatus mexicanus</name>
    <dbReference type="NCBI Taxonomy" id="7994"/>
    <lineage>
        <taxon>Eukaryota</taxon>
        <taxon>Metazoa</taxon>
        <taxon>Chordata</taxon>
        <taxon>Craniata</taxon>
        <taxon>Vertebrata</taxon>
        <taxon>Euteleostomi</taxon>
        <taxon>Actinopterygii</taxon>
        <taxon>Neopterygii</taxon>
        <taxon>Teleostei</taxon>
        <taxon>Ostariophysi</taxon>
        <taxon>Characiformes</taxon>
        <taxon>Characoidei</taxon>
        <taxon>Acestrorhamphidae</taxon>
        <taxon>Acestrorhamphinae</taxon>
        <taxon>Astyanax</taxon>
    </lineage>
</organism>
<evidence type="ECO:0000256" key="19">
    <source>
        <dbReference type="SAM" id="Phobius"/>
    </source>
</evidence>
<dbReference type="GO" id="GO:0001755">
    <property type="term" value="P:neural crest cell migration"/>
    <property type="evidence" value="ECO:0007669"/>
    <property type="project" value="TreeGrafter"/>
</dbReference>
<evidence type="ECO:0000256" key="8">
    <source>
        <dbReference type="ARBA" id="ARBA00022737"/>
    </source>
</evidence>
<dbReference type="InterPro" id="IPR050633">
    <property type="entry name" value="Neuropilin_MCO_CoagFactor"/>
</dbReference>
<comment type="subcellular location">
    <subcellularLocation>
        <location evidence="1">Membrane</location>
        <topology evidence="1">Single-pass type I membrane protein</topology>
    </subcellularLocation>
</comment>
<dbReference type="GO" id="GO:0005886">
    <property type="term" value="C:plasma membrane"/>
    <property type="evidence" value="ECO:0007669"/>
    <property type="project" value="TreeGrafter"/>
</dbReference>
<dbReference type="InterPro" id="IPR000421">
    <property type="entry name" value="FA58C"/>
</dbReference>
<feature type="disulfide bond" evidence="17">
    <location>
        <begin position="6"/>
        <end position="33"/>
    </location>
</feature>
<keyword evidence="5" id="KW-0358">Heparin-binding</keyword>
<dbReference type="GO" id="GO:0007411">
    <property type="term" value="P:axon guidance"/>
    <property type="evidence" value="ECO:0007669"/>
    <property type="project" value="TreeGrafter"/>
</dbReference>
<dbReference type="GO" id="GO:0017154">
    <property type="term" value="F:semaphorin receptor activity"/>
    <property type="evidence" value="ECO:0007669"/>
    <property type="project" value="TreeGrafter"/>
</dbReference>
<dbReference type="Pfam" id="PF11980">
    <property type="entry name" value="DUF3481"/>
    <property type="match status" value="1"/>
</dbReference>
<dbReference type="CDD" id="cd00057">
    <property type="entry name" value="FA58C"/>
    <property type="match status" value="1"/>
</dbReference>
<dbReference type="InterPro" id="IPR035914">
    <property type="entry name" value="Sperma_CUB_dom_sf"/>
</dbReference>
<evidence type="ECO:0000256" key="6">
    <source>
        <dbReference type="ARBA" id="ARBA00022692"/>
    </source>
</evidence>
<evidence type="ECO:0000256" key="9">
    <source>
        <dbReference type="ARBA" id="ARBA00022782"/>
    </source>
</evidence>
<dbReference type="PROSITE" id="PS50022">
    <property type="entry name" value="FA58C_3"/>
    <property type="match status" value="2"/>
</dbReference>
<dbReference type="CDD" id="cd00041">
    <property type="entry name" value="CUB"/>
    <property type="match status" value="1"/>
</dbReference>
<dbReference type="PANTHER" id="PTHR46806:SF4">
    <property type="entry name" value="NEUROPILIN-1"/>
    <property type="match status" value="1"/>
</dbReference>
<dbReference type="CDD" id="cd06263">
    <property type="entry name" value="MAM"/>
    <property type="match status" value="1"/>
</dbReference>
<dbReference type="InterPro" id="IPR022579">
    <property type="entry name" value="Neuropilin_C"/>
</dbReference>
<keyword evidence="4" id="KW-0037">Angiogenesis</keyword>
<dbReference type="SUPFAM" id="SSF49899">
    <property type="entry name" value="Concanavalin A-like lectins/glucanases"/>
    <property type="match status" value="1"/>
</dbReference>
<keyword evidence="16" id="KW-0357">Heparan sulfate</keyword>
<proteinExistence type="inferred from homology"/>
<evidence type="ECO:0000313" key="23">
    <source>
        <dbReference type="Ensembl" id="ENSAMXP00005050484.1"/>
    </source>
</evidence>
<keyword evidence="12 19" id="KW-1133">Transmembrane helix</keyword>
<dbReference type="Ensembl" id="ENSAMXT00005054719.1">
    <property type="protein sequence ID" value="ENSAMXP00005050484.1"/>
    <property type="gene ID" value="ENSAMXG00005022456.1"/>
</dbReference>
<dbReference type="GO" id="GO:0030947">
    <property type="term" value="P:regulation of vascular endothelial growth factor receptor signaling pathway"/>
    <property type="evidence" value="ECO:0007669"/>
    <property type="project" value="TreeGrafter"/>
</dbReference>